<dbReference type="AlphaFoldDB" id="Q4RD88"/>
<gene>
    <name evidence="2" type="ORF">GSTENG00038005001</name>
</gene>
<feature type="region of interest" description="Disordered" evidence="1">
    <location>
        <begin position="1"/>
        <end position="43"/>
    </location>
</feature>
<reference evidence="2" key="2">
    <citation type="submission" date="2004-02" db="EMBL/GenBank/DDBJ databases">
        <authorList>
            <consortium name="Genoscope"/>
            <consortium name="Whitehead Institute Centre for Genome Research"/>
        </authorList>
    </citation>
    <scope>NUCLEOTIDE SEQUENCE</scope>
</reference>
<organism evidence="2">
    <name type="scientific">Tetraodon nigroviridis</name>
    <name type="common">Spotted green pufferfish</name>
    <name type="synonym">Chelonodon nigroviridis</name>
    <dbReference type="NCBI Taxonomy" id="99883"/>
    <lineage>
        <taxon>Eukaryota</taxon>
        <taxon>Metazoa</taxon>
        <taxon>Chordata</taxon>
        <taxon>Craniata</taxon>
        <taxon>Vertebrata</taxon>
        <taxon>Euteleostomi</taxon>
        <taxon>Actinopterygii</taxon>
        <taxon>Neopterygii</taxon>
        <taxon>Teleostei</taxon>
        <taxon>Neoteleostei</taxon>
        <taxon>Acanthomorphata</taxon>
        <taxon>Eupercaria</taxon>
        <taxon>Tetraodontiformes</taxon>
        <taxon>Tetradontoidea</taxon>
        <taxon>Tetraodontidae</taxon>
        <taxon>Tetraodon</taxon>
    </lineage>
</organism>
<feature type="compositionally biased region" description="Low complexity" evidence="1">
    <location>
        <begin position="9"/>
        <end position="24"/>
    </location>
</feature>
<sequence length="91" mass="10423">TRRTDRCPTRAARPPSAAPRPCTSGGTTLKIATASVPQRAETEPSRRWRLWGRWRSLKESRRVAEPPSPPTDPLAVQNHPWTFLYEITLYR</sequence>
<evidence type="ECO:0000256" key="1">
    <source>
        <dbReference type="SAM" id="MobiDB-lite"/>
    </source>
</evidence>
<reference evidence="2" key="1">
    <citation type="journal article" date="2004" name="Nature">
        <title>Genome duplication in the teleost fish Tetraodon nigroviridis reveals the early vertebrate proto-karyotype.</title>
        <authorList>
            <person name="Jaillon O."/>
            <person name="Aury J.-M."/>
            <person name="Brunet F."/>
            <person name="Petit J.-L."/>
            <person name="Stange-Thomann N."/>
            <person name="Mauceli E."/>
            <person name="Bouneau L."/>
            <person name="Fischer C."/>
            <person name="Ozouf-Costaz C."/>
            <person name="Bernot A."/>
            <person name="Nicaud S."/>
            <person name="Jaffe D."/>
            <person name="Fisher S."/>
            <person name="Lutfalla G."/>
            <person name="Dossat C."/>
            <person name="Segurens B."/>
            <person name="Dasilva C."/>
            <person name="Salanoubat M."/>
            <person name="Levy M."/>
            <person name="Boudet N."/>
            <person name="Castellano S."/>
            <person name="Anthouard V."/>
            <person name="Jubin C."/>
            <person name="Castelli V."/>
            <person name="Katinka M."/>
            <person name="Vacherie B."/>
            <person name="Biemont C."/>
            <person name="Skalli Z."/>
            <person name="Cattolico L."/>
            <person name="Poulain J."/>
            <person name="De Berardinis V."/>
            <person name="Cruaud C."/>
            <person name="Duprat S."/>
            <person name="Brottier P."/>
            <person name="Coutanceau J.-P."/>
            <person name="Gouzy J."/>
            <person name="Parra G."/>
            <person name="Lardier G."/>
            <person name="Chapple C."/>
            <person name="McKernan K.J."/>
            <person name="McEwan P."/>
            <person name="Bosak S."/>
            <person name="Kellis M."/>
            <person name="Volff J.-N."/>
            <person name="Guigo R."/>
            <person name="Zody M.C."/>
            <person name="Mesirov J."/>
            <person name="Lindblad-Toh K."/>
            <person name="Birren B."/>
            <person name="Nusbaum C."/>
            <person name="Kahn D."/>
            <person name="Robinson-Rechavi M."/>
            <person name="Laudet V."/>
            <person name="Schachter V."/>
            <person name="Quetier F."/>
            <person name="Saurin W."/>
            <person name="Scarpelli C."/>
            <person name="Wincker P."/>
            <person name="Lander E.S."/>
            <person name="Weissenbach J."/>
            <person name="Roest Crollius H."/>
        </authorList>
    </citation>
    <scope>NUCLEOTIDE SEQUENCE [LARGE SCALE GENOMIC DNA]</scope>
</reference>
<comment type="caution">
    <text evidence="2">The sequence shown here is derived from an EMBL/GenBank/DDBJ whole genome shotgun (WGS) entry which is preliminary data.</text>
</comment>
<accession>Q4RD88</accession>
<dbReference type="EMBL" id="CAAE01017126">
    <property type="protein sequence ID" value="CAG13644.1"/>
    <property type="molecule type" value="Genomic_DNA"/>
</dbReference>
<dbReference type="KEGG" id="tng:GSTEN00038005G001"/>
<proteinExistence type="predicted"/>
<protein>
    <submittedName>
        <fullName evidence="2">(spotted green pufferfish) hypothetical protein</fullName>
    </submittedName>
</protein>
<feature type="non-terminal residue" evidence="2">
    <location>
        <position position="1"/>
    </location>
</feature>
<name>Q4RD88_TETNG</name>
<evidence type="ECO:0000313" key="2">
    <source>
        <dbReference type="EMBL" id="CAG13644.1"/>
    </source>
</evidence>